<comment type="caution">
    <text evidence="1">The sequence shown here is derived from an EMBL/GenBank/DDBJ whole genome shotgun (WGS) entry which is preliminary data.</text>
</comment>
<dbReference type="EMBL" id="VSRR010020616">
    <property type="protein sequence ID" value="MPC63281.1"/>
    <property type="molecule type" value="Genomic_DNA"/>
</dbReference>
<proteinExistence type="predicted"/>
<protein>
    <submittedName>
        <fullName evidence="1">Uncharacterized protein</fullName>
    </submittedName>
</protein>
<keyword evidence="2" id="KW-1185">Reference proteome</keyword>
<accession>A0A5B7GSQ9</accession>
<organism evidence="1 2">
    <name type="scientific">Portunus trituberculatus</name>
    <name type="common">Swimming crab</name>
    <name type="synonym">Neptunus trituberculatus</name>
    <dbReference type="NCBI Taxonomy" id="210409"/>
    <lineage>
        <taxon>Eukaryota</taxon>
        <taxon>Metazoa</taxon>
        <taxon>Ecdysozoa</taxon>
        <taxon>Arthropoda</taxon>
        <taxon>Crustacea</taxon>
        <taxon>Multicrustacea</taxon>
        <taxon>Malacostraca</taxon>
        <taxon>Eumalacostraca</taxon>
        <taxon>Eucarida</taxon>
        <taxon>Decapoda</taxon>
        <taxon>Pleocyemata</taxon>
        <taxon>Brachyura</taxon>
        <taxon>Eubrachyura</taxon>
        <taxon>Portunoidea</taxon>
        <taxon>Portunidae</taxon>
        <taxon>Portuninae</taxon>
        <taxon>Portunus</taxon>
    </lineage>
</organism>
<evidence type="ECO:0000313" key="2">
    <source>
        <dbReference type="Proteomes" id="UP000324222"/>
    </source>
</evidence>
<name>A0A5B7GSQ9_PORTR</name>
<evidence type="ECO:0000313" key="1">
    <source>
        <dbReference type="EMBL" id="MPC63281.1"/>
    </source>
</evidence>
<dbReference type="AlphaFoldDB" id="A0A5B7GSQ9"/>
<reference evidence="1 2" key="1">
    <citation type="submission" date="2019-05" db="EMBL/GenBank/DDBJ databases">
        <title>Another draft genome of Portunus trituberculatus and its Hox gene families provides insights of decapod evolution.</title>
        <authorList>
            <person name="Jeong J.-H."/>
            <person name="Song I."/>
            <person name="Kim S."/>
            <person name="Choi T."/>
            <person name="Kim D."/>
            <person name="Ryu S."/>
            <person name="Kim W."/>
        </authorList>
    </citation>
    <scope>NUCLEOTIDE SEQUENCE [LARGE SCALE GENOMIC DNA]</scope>
    <source>
        <tissue evidence="1">Muscle</tissue>
    </source>
</reference>
<dbReference type="Proteomes" id="UP000324222">
    <property type="component" value="Unassembled WGS sequence"/>
</dbReference>
<gene>
    <name evidence="1" type="ORF">E2C01_057377</name>
</gene>
<sequence length="32" mass="3368">MATELPPIGQLRNSLACSLKLGLALSLKMQLG</sequence>